<evidence type="ECO:0000313" key="2">
    <source>
        <dbReference type="Proteomes" id="UP001239111"/>
    </source>
</evidence>
<dbReference type="Proteomes" id="UP001239111">
    <property type="component" value="Chromosome 3"/>
</dbReference>
<proteinExistence type="predicted"/>
<gene>
    <name evidence="1" type="ORF">QAD02_004454</name>
</gene>
<keyword evidence="2" id="KW-1185">Reference proteome</keyword>
<evidence type="ECO:0000313" key="1">
    <source>
        <dbReference type="EMBL" id="KAJ8673192.1"/>
    </source>
</evidence>
<dbReference type="EMBL" id="CM056743">
    <property type="protein sequence ID" value="KAJ8673192.1"/>
    <property type="molecule type" value="Genomic_DNA"/>
</dbReference>
<protein>
    <submittedName>
        <fullName evidence="1">Uncharacterized protein</fullName>
    </submittedName>
</protein>
<organism evidence="1 2">
    <name type="scientific">Eretmocerus hayati</name>
    <dbReference type="NCBI Taxonomy" id="131215"/>
    <lineage>
        <taxon>Eukaryota</taxon>
        <taxon>Metazoa</taxon>
        <taxon>Ecdysozoa</taxon>
        <taxon>Arthropoda</taxon>
        <taxon>Hexapoda</taxon>
        <taxon>Insecta</taxon>
        <taxon>Pterygota</taxon>
        <taxon>Neoptera</taxon>
        <taxon>Endopterygota</taxon>
        <taxon>Hymenoptera</taxon>
        <taxon>Apocrita</taxon>
        <taxon>Proctotrupomorpha</taxon>
        <taxon>Chalcidoidea</taxon>
        <taxon>Aphelinidae</taxon>
        <taxon>Aphelininae</taxon>
        <taxon>Eretmocerus</taxon>
    </lineage>
</organism>
<name>A0ACC2NPZ9_9HYME</name>
<sequence>MRPGEARVKVLFFAKARELAGRRYTELTLPSELTSAQLKDRLVQDFNLHSIQHVFVLALNETFVEPDARLCLVEMANKKDFIGFQATKLDVNAIIEIVVSPECGAVSSFIGTTRNNFEKKKVVKLEYEAYQPMALKEMQAVCKSIRSQWEVEKIAIYHRLGEVPVMEASIVIAVSSPHRKESLQAVDYAINALKSSVPIWKKEVYENDEPSWKENRECMWATTK</sequence>
<accession>A0ACC2NPZ9</accession>
<comment type="caution">
    <text evidence="1">The sequence shown here is derived from an EMBL/GenBank/DDBJ whole genome shotgun (WGS) entry which is preliminary data.</text>
</comment>
<reference evidence="1" key="1">
    <citation type="submission" date="2023-04" db="EMBL/GenBank/DDBJ databases">
        <title>A chromosome-level genome assembly of the parasitoid wasp Eretmocerus hayati.</title>
        <authorList>
            <person name="Zhong Y."/>
            <person name="Liu S."/>
            <person name="Liu Y."/>
        </authorList>
    </citation>
    <scope>NUCLEOTIDE SEQUENCE</scope>
    <source>
        <strain evidence="1">ZJU_SS_LIU_2023</strain>
    </source>
</reference>